<dbReference type="PANTHER" id="PTHR45842">
    <property type="entry name" value="SYNAPTIC ADHESION-LIKE MOLECULE SALM"/>
    <property type="match status" value="1"/>
</dbReference>
<dbReference type="FunFam" id="2.60.40.10:FF:000276">
    <property type="entry name" value="peroxidasin homolog"/>
    <property type="match status" value="1"/>
</dbReference>
<dbReference type="Pfam" id="PF13855">
    <property type="entry name" value="LRR_8"/>
    <property type="match status" value="1"/>
</dbReference>
<feature type="domain" description="Beta/gamma crystallin 'Greek key'" evidence="8">
    <location>
        <begin position="24"/>
        <end position="61"/>
    </location>
</feature>
<dbReference type="InterPro" id="IPR003599">
    <property type="entry name" value="Ig_sub"/>
</dbReference>
<dbReference type="SMART" id="SM00369">
    <property type="entry name" value="LRR_TYP"/>
    <property type="match status" value="3"/>
</dbReference>
<keyword evidence="6" id="KW-0325">Glycoprotein</keyword>
<dbReference type="InterPro" id="IPR013098">
    <property type="entry name" value="Ig_I-set"/>
</dbReference>
<keyword evidence="2" id="KW-0433">Leucine-rich repeat</keyword>
<dbReference type="InterPro" id="IPR011024">
    <property type="entry name" value="G_crystallin-like"/>
</dbReference>
<organism evidence="9 10">
    <name type="scientific">Menidia menidia</name>
    <name type="common">Atlantic silverside</name>
    <dbReference type="NCBI Taxonomy" id="238744"/>
    <lineage>
        <taxon>Eukaryota</taxon>
        <taxon>Metazoa</taxon>
        <taxon>Chordata</taxon>
        <taxon>Craniata</taxon>
        <taxon>Vertebrata</taxon>
        <taxon>Euteleostomi</taxon>
        <taxon>Actinopterygii</taxon>
        <taxon>Neopterygii</taxon>
        <taxon>Teleostei</taxon>
        <taxon>Neoteleostei</taxon>
        <taxon>Acanthomorphata</taxon>
        <taxon>Ovalentaria</taxon>
        <taxon>Atherinomorphae</taxon>
        <taxon>Atheriniformes</taxon>
        <taxon>Atherinopsidae</taxon>
        <taxon>Menidiinae</taxon>
        <taxon>Menidia</taxon>
    </lineage>
</organism>
<dbReference type="SMART" id="SM00408">
    <property type="entry name" value="IGc2"/>
    <property type="match status" value="3"/>
</dbReference>
<dbReference type="InterPro" id="IPR000483">
    <property type="entry name" value="Cys-rich_flank_reg_C"/>
</dbReference>
<protein>
    <submittedName>
        <fullName evidence="9">(Atlantic silverside) hypothetical protein</fullName>
    </submittedName>
</protein>
<keyword evidence="3" id="KW-0732">Signal</keyword>
<name>A0A8S4AC20_9TELE</name>
<dbReference type="PROSITE" id="PS51450">
    <property type="entry name" value="LRR"/>
    <property type="match status" value="3"/>
</dbReference>
<dbReference type="Pfam" id="PF07679">
    <property type="entry name" value="I-set"/>
    <property type="match status" value="3"/>
</dbReference>
<evidence type="ECO:0000256" key="1">
    <source>
        <dbReference type="ARBA" id="ARBA00009646"/>
    </source>
</evidence>
<sequence>MSVSVPNSSLLFVTQDALVGTTKFKVQLYSEPDFQGRLVILEGSTEALDDDFKPRSCKVLAGSWVAYEGAGFKNNMYVLEEGPYPDTEAMGLPKPGCRGRRTVLRGGAINLPQAGMNACVRSLLVEGGTDLRFNKIKDLQPGSFRRLNNLNTLLLNNNHIRRIPRAAFEDLENLKYLYLHFNNIESLEPESFSHLPKLERLFLHNNRISQLVPGTFSHLQAMKRLRLDSNALNCDCELLWLADLLKQYAESGNAQAAATCDFPARLQGRSVATLTAQELNCEVPRITSEPQDVDVTSGNTVYFTCRAEGNPKPQIIWLRNNNALNMRDDSRLNLLEDGTLMIQDTRETDQGVYQCMAKNVAGEVKTSQVTLRYFGAPYAQKCVLSGTPSSDRHIQSRGRLDGFSLDHPGVIGRTAVVRFLSPCDSRPSFVIQPLNTEVLVGESVTLECSATGQPQPRVSWTKGDRTPLPSDARINITPSGGLYIQNVVQEDGGQYTCFASNNVDTIHATAHIIVQATPQFTVSPRDQSVLEGHTVDFPCEASGYPQPVIAWTRGGSPLPLDRRHAVLSSGALRITRVAAHDQGQYECQAISPVGTVRTAVQLSIEQRGEASAL</sequence>
<dbReference type="FunFam" id="2.60.40.10:FF:000282">
    <property type="entry name" value="peroxidasin homolog"/>
    <property type="match status" value="1"/>
</dbReference>
<dbReference type="PROSITE" id="PS50835">
    <property type="entry name" value="IG_LIKE"/>
    <property type="match status" value="3"/>
</dbReference>
<dbReference type="InterPro" id="IPR032675">
    <property type="entry name" value="LRR_dom_sf"/>
</dbReference>
<dbReference type="InterPro" id="IPR050467">
    <property type="entry name" value="LRFN"/>
</dbReference>
<dbReference type="PROSITE" id="PS50915">
    <property type="entry name" value="CRYSTALLIN_BETA_GAMMA"/>
    <property type="match status" value="1"/>
</dbReference>
<dbReference type="InterPro" id="IPR001611">
    <property type="entry name" value="Leu-rich_rpt"/>
</dbReference>
<evidence type="ECO:0000259" key="8">
    <source>
        <dbReference type="PROSITE" id="PS50915"/>
    </source>
</evidence>
<dbReference type="Pfam" id="PF01463">
    <property type="entry name" value="LRRCT"/>
    <property type="match status" value="1"/>
</dbReference>
<keyword evidence="4" id="KW-0677">Repeat</keyword>
<dbReference type="OrthoDB" id="823504at2759"/>
<dbReference type="SMART" id="SM00409">
    <property type="entry name" value="IG"/>
    <property type="match status" value="3"/>
</dbReference>
<dbReference type="EMBL" id="CAJRST010002224">
    <property type="protein sequence ID" value="CAG5866189.1"/>
    <property type="molecule type" value="Genomic_DNA"/>
</dbReference>
<feature type="domain" description="Ig-like" evidence="7">
    <location>
        <begin position="518"/>
        <end position="603"/>
    </location>
</feature>
<evidence type="ECO:0000313" key="9">
    <source>
        <dbReference type="EMBL" id="CAG5866189.1"/>
    </source>
</evidence>
<feature type="domain" description="Ig-like" evidence="7">
    <location>
        <begin position="427"/>
        <end position="513"/>
    </location>
</feature>
<dbReference type="FunFam" id="2.60.40.10:FF:000163">
    <property type="entry name" value="peroxidasin homolog"/>
    <property type="match status" value="1"/>
</dbReference>
<evidence type="ECO:0000256" key="2">
    <source>
        <dbReference type="ARBA" id="ARBA00022614"/>
    </source>
</evidence>
<gene>
    <name evidence="9" type="ORF">MMEN_LOCUS2939</name>
</gene>
<evidence type="ECO:0000256" key="6">
    <source>
        <dbReference type="ARBA" id="ARBA00023180"/>
    </source>
</evidence>
<dbReference type="Proteomes" id="UP000677803">
    <property type="component" value="Unassembled WGS sequence"/>
</dbReference>
<dbReference type="SMART" id="SM00082">
    <property type="entry name" value="LRRCT"/>
    <property type="match status" value="1"/>
</dbReference>
<proteinExistence type="inferred from homology"/>
<evidence type="ECO:0000256" key="4">
    <source>
        <dbReference type="ARBA" id="ARBA00022737"/>
    </source>
</evidence>
<comment type="similarity">
    <text evidence="1">Belongs to the beta/gamma-crystallin family.</text>
</comment>
<comment type="caution">
    <text evidence="9">The sequence shown here is derived from an EMBL/GenBank/DDBJ whole genome shotgun (WGS) entry which is preliminary data.</text>
</comment>
<dbReference type="AlphaFoldDB" id="A0A8S4AC20"/>
<dbReference type="SUPFAM" id="SSF49695">
    <property type="entry name" value="gamma-Crystallin-like"/>
    <property type="match status" value="1"/>
</dbReference>
<dbReference type="Gene3D" id="3.80.10.10">
    <property type="entry name" value="Ribonuclease Inhibitor"/>
    <property type="match status" value="1"/>
</dbReference>
<evidence type="ECO:0000313" key="10">
    <source>
        <dbReference type="Proteomes" id="UP000677803"/>
    </source>
</evidence>
<dbReference type="InterPro" id="IPR007110">
    <property type="entry name" value="Ig-like_dom"/>
</dbReference>
<feature type="domain" description="Ig-like" evidence="7">
    <location>
        <begin position="284"/>
        <end position="372"/>
    </location>
</feature>
<keyword evidence="10" id="KW-1185">Reference proteome</keyword>
<dbReference type="SUPFAM" id="SSF48726">
    <property type="entry name" value="Immunoglobulin"/>
    <property type="match status" value="3"/>
</dbReference>
<dbReference type="Gene3D" id="2.60.40.10">
    <property type="entry name" value="Immunoglobulins"/>
    <property type="match status" value="3"/>
</dbReference>
<dbReference type="PANTHER" id="PTHR45842:SF25">
    <property type="entry name" value="CARBOXYPEPTIDASE N SUBUNIT 2-LIKE"/>
    <property type="match status" value="1"/>
</dbReference>
<dbReference type="Gene3D" id="2.60.20.10">
    <property type="entry name" value="Crystallins"/>
    <property type="match status" value="1"/>
</dbReference>
<dbReference type="InterPro" id="IPR003591">
    <property type="entry name" value="Leu-rich_rpt_typical-subtyp"/>
</dbReference>
<dbReference type="InterPro" id="IPR013783">
    <property type="entry name" value="Ig-like_fold"/>
</dbReference>
<keyword evidence="5" id="KW-1015">Disulfide bond</keyword>
<dbReference type="InterPro" id="IPR036179">
    <property type="entry name" value="Ig-like_dom_sf"/>
</dbReference>
<dbReference type="SMART" id="SM00247">
    <property type="entry name" value="XTALbg"/>
    <property type="match status" value="1"/>
</dbReference>
<dbReference type="SUPFAM" id="SSF52058">
    <property type="entry name" value="L domain-like"/>
    <property type="match status" value="1"/>
</dbReference>
<evidence type="ECO:0000256" key="5">
    <source>
        <dbReference type="ARBA" id="ARBA00023157"/>
    </source>
</evidence>
<dbReference type="InterPro" id="IPR001064">
    <property type="entry name" value="Beta/gamma_crystallin"/>
</dbReference>
<reference evidence="9" key="1">
    <citation type="submission" date="2021-05" db="EMBL/GenBank/DDBJ databases">
        <authorList>
            <person name="Tigano A."/>
        </authorList>
    </citation>
    <scope>NUCLEOTIDE SEQUENCE</scope>
</reference>
<dbReference type="Pfam" id="PF00030">
    <property type="entry name" value="Crystall"/>
    <property type="match status" value="1"/>
</dbReference>
<evidence type="ECO:0000259" key="7">
    <source>
        <dbReference type="PROSITE" id="PS50835"/>
    </source>
</evidence>
<accession>A0A8S4AC20</accession>
<dbReference type="InterPro" id="IPR003598">
    <property type="entry name" value="Ig_sub2"/>
</dbReference>
<evidence type="ECO:0000256" key="3">
    <source>
        <dbReference type="ARBA" id="ARBA00022729"/>
    </source>
</evidence>